<gene>
    <name evidence="1" type="ORF">E8E13_003616</name>
</gene>
<evidence type="ECO:0000313" key="2">
    <source>
        <dbReference type="Proteomes" id="UP000801428"/>
    </source>
</evidence>
<organism evidence="1 2">
    <name type="scientific">Curvularia kusanoi</name>
    <name type="common">Cochliobolus kusanoi</name>
    <dbReference type="NCBI Taxonomy" id="90978"/>
    <lineage>
        <taxon>Eukaryota</taxon>
        <taxon>Fungi</taxon>
        <taxon>Dikarya</taxon>
        <taxon>Ascomycota</taxon>
        <taxon>Pezizomycotina</taxon>
        <taxon>Dothideomycetes</taxon>
        <taxon>Pleosporomycetidae</taxon>
        <taxon>Pleosporales</taxon>
        <taxon>Pleosporineae</taxon>
        <taxon>Pleosporaceae</taxon>
        <taxon>Curvularia</taxon>
    </lineage>
</organism>
<dbReference type="AlphaFoldDB" id="A0A9P4T954"/>
<dbReference type="InterPro" id="IPR036770">
    <property type="entry name" value="Ankyrin_rpt-contain_sf"/>
</dbReference>
<accession>A0A9P4T954</accession>
<dbReference type="OrthoDB" id="3671334at2759"/>
<evidence type="ECO:0000313" key="1">
    <source>
        <dbReference type="EMBL" id="KAF2998497.1"/>
    </source>
</evidence>
<proteinExistence type="predicted"/>
<name>A0A9P4T954_CURKU</name>
<comment type="caution">
    <text evidence="1">The sequence shown here is derived from an EMBL/GenBank/DDBJ whole genome shotgun (WGS) entry which is preliminary data.</text>
</comment>
<reference evidence="1" key="1">
    <citation type="submission" date="2019-04" db="EMBL/GenBank/DDBJ databases">
        <title>Sequencing of skin fungus with MAO and IRED activity.</title>
        <authorList>
            <person name="Marsaioli A.J."/>
            <person name="Bonatto J.M.C."/>
            <person name="Reis Junior O."/>
        </authorList>
    </citation>
    <scope>NUCLEOTIDE SEQUENCE</scope>
    <source>
        <strain evidence="1">30M1</strain>
    </source>
</reference>
<evidence type="ECO:0008006" key="3">
    <source>
        <dbReference type="Google" id="ProtNLM"/>
    </source>
</evidence>
<dbReference type="Proteomes" id="UP000801428">
    <property type="component" value="Unassembled WGS sequence"/>
</dbReference>
<sequence length="441" mass="50361">MLLLDLPIEIFGLVIEVLTRNEHEHTRTPIVGPYRLVCRAFNNTVIAQFCAAAGKEKIHRWDISVESRYRLHLLGTGILYWKIVHGVHDHSRIAAIAKVIDEWPQSTEIAEELRLRFTRNVCDAVRGCILDGFTEYFAAKTESAPISVRKLLPMALAATGNVEVMTEVVTRGSTDIREVFKLRPKVLRAAVAANQTDKVDRLLYFLATNTQGPWITVDWEEMRMVALEIGRAFIVAVEMHRDKIGFMIIDFLKCHWKTFGKSIRRSFVKTIYEVCVCYGNTALFDTISYWKRTGELPDPGTDMRYKMTKRGLTYIIKRGMSCLMQHIVRSGMVDPNLIGNEAPLWLALSAQDYRMAKVLVEEGADMDRVPPGKDRTAYEYACDKASCDAQYYLILWGADTRPMREHGTPWNSADNAMKADIQGWDAEDFTSFEDYEPKLKI</sequence>
<dbReference type="EMBL" id="SWKU01000019">
    <property type="protein sequence ID" value="KAF2998497.1"/>
    <property type="molecule type" value="Genomic_DNA"/>
</dbReference>
<keyword evidence="2" id="KW-1185">Reference proteome</keyword>
<dbReference type="SUPFAM" id="SSF48403">
    <property type="entry name" value="Ankyrin repeat"/>
    <property type="match status" value="1"/>
</dbReference>
<protein>
    <recommendedName>
        <fullName evidence="3">Ankyrin repeat protein</fullName>
    </recommendedName>
</protein>
<dbReference type="Gene3D" id="1.25.40.20">
    <property type="entry name" value="Ankyrin repeat-containing domain"/>
    <property type="match status" value="1"/>
</dbReference>